<sequence>MKSCAACRGSLWDLQMIRHEMAEPGAAKLSVCHAVRRKARNEGTRPETSLIRAGLPQLMTRGIDGGRRLYPPHRDEAALARQAAPSPGGGARAGMSDKIAKLL</sequence>
<feature type="region of interest" description="Disordered" evidence="1">
    <location>
        <begin position="77"/>
        <end position="103"/>
    </location>
</feature>
<comment type="caution">
    <text evidence="2">The sequence shown here is derived from an EMBL/GenBank/DDBJ whole genome shotgun (WGS) entry which is preliminary data.</text>
</comment>
<evidence type="ECO:0000313" key="2">
    <source>
        <dbReference type="EMBL" id="RRH76215.1"/>
    </source>
</evidence>
<dbReference type="Proteomes" id="UP000282125">
    <property type="component" value="Unassembled WGS sequence"/>
</dbReference>
<organism evidence="2 3">
    <name type="scientific">Falsigemmobacter faecalis</name>
    <dbReference type="NCBI Taxonomy" id="2488730"/>
    <lineage>
        <taxon>Bacteria</taxon>
        <taxon>Pseudomonadati</taxon>
        <taxon>Pseudomonadota</taxon>
        <taxon>Alphaproteobacteria</taxon>
        <taxon>Rhodobacterales</taxon>
        <taxon>Paracoccaceae</taxon>
        <taxon>Falsigemmobacter</taxon>
    </lineage>
</organism>
<dbReference type="EMBL" id="RRAZ01000008">
    <property type="protein sequence ID" value="RRH76215.1"/>
    <property type="molecule type" value="Genomic_DNA"/>
</dbReference>
<proteinExistence type="predicted"/>
<reference evidence="2 3" key="1">
    <citation type="submission" date="2018-11" db="EMBL/GenBank/DDBJ databases">
        <title>Gemmobacter sp. nov., YIM 102744-1 draft genome.</title>
        <authorList>
            <person name="Li G."/>
            <person name="Jiang Y."/>
        </authorList>
    </citation>
    <scope>NUCLEOTIDE SEQUENCE [LARGE SCALE GENOMIC DNA]</scope>
    <source>
        <strain evidence="2 3">YIM 102744-1</strain>
    </source>
</reference>
<dbReference type="AlphaFoldDB" id="A0A3P3DPV4"/>
<protein>
    <submittedName>
        <fullName evidence="2">Uncharacterized protein</fullName>
    </submittedName>
</protein>
<keyword evidence="3" id="KW-1185">Reference proteome</keyword>
<name>A0A3P3DPV4_9RHOB</name>
<evidence type="ECO:0000313" key="3">
    <source>
        <dbReference type="Proteomes" id="UP000282125"/>
    </source>
</evidence>
<accession>A0A3P3DPV4</accession>
<gene>
    <name evidence="2" type="ORF">EG244_07340</name>
</gene>
<evidence type="ECO:0000256" key="1">
    <source>
        <dbReference type="SAM" id="MobiDB-lite"/>
    </source>
</evidence>
<dbReference type="RefSeq" id="WP_124964354.1">
    <property type="nucleotide sequence ID" value="NZ_RRAZ01000008.1"/>
</dbReference>